<gene>
    <name evidence="3" type="ORF">HSACCH_00999</name>
</gene>
<feature type="transmembrane region" description="Helical" evidence="1">
    <location>
        <begin position="6"/>
        <end position="29"/>
    </location>
</feature>
<dbReference type="Pfam" id="PF01970">
    <property type="entry name" value="TctA"/>
    <property type="match status" value="1"/>
</dbReference>
<dbReference type="PANTHER" id="PTHR35342:SF5">
    <property type="entry name" value="TRICARBOXYLIC TRANSPORT PROTEIN"/>
    <property type="match status" value="1"/>
</dbReference>
<dbReference type="EMBL" id="CAUI01000010">
    <property type="protein sequence ID" value="CCU78934.1"/>
    <property type="molecule type" value="Genomic_DNA"/>
</dbReference>
<keyword evidence="1" id="KW-0472">Membrane</keyword>
<evidence type="ECO:0000259" key="2">
    <source>
        <dbReference type="Pfam" id="PF01970"/>
    </source>
</evidence>
<feature type="transmembrane region" description="Helical" evidence="1">
    <location>
        <begin position="116"/>
        <end position="138"/>
    </location>
</feature>
<sequence>MWDSLLQAFSTIFSFYGIFLMISGVAGGITIGAMPGLSATMGVALLIPITFAMEPAYGLILLGSIYIGAIYGGSISAILIRVPGTPASVATTLDGYPMTTNGEADKALKISITSSFTGGVISALALLFISPPLAKIALEFGPAQYFWVALFGLSIIVTLSADNPIKGFISAAIGLFVGVVGMDPLVGTSRFTFENVNLQSGVQVIVLLIGLYSIPQVLETLESGKLNKGISVMKTDKIISPKEIFAEIKEIWPTYLRSGILGTLIGIIPGAGANIASYVGYNEGKRWSKNPEKFGTGYSEGIAASEAANNGVTGGSLIPLLTLGVPGNGVTAVLIGGLLIQGLNPGPRLFAQNADIVYSFMGAILIGNFIMLVLGYYGANLFINVVKIPTAVLGPIIIVLSIVGSYAIQNSLFDSGLMLAFGLLGYLMRKLNIDSAPAVLALILGPMAESNVRRALLMGAGNPAVLFKGLINWVLIIMIVGSMGFAFYTFYRERKVAFTDK</sequence>
<dbReference type="InParanoid" id="M5E073"/>
<feature type="transmembrane region" description="Helical" evidence="1">
    <location>
        <begin position="356"/>
        <end position="379"/>
    </location>
</feature>
<feature type="transmembrane region" description="Helical" evidence="1">
    <location>
        <begin position="259"/>
        <end position="281"/>
    </location>
</feature>
<evidence type="ECO:0000313" key="3">
    <source>
        <dbReference type="EMBL" id="CCU78934.1"/>
    </source>
</evidence>
<accession>M5E073</accession>
<dbReference type="InterPro" id="IPR002823">
    <property type="entry name" value="DUF112_TM"/>
</dbReference>
<keyword evidence="1" id="KW-1133">Transmembrane helix</keyword>
<keyword evidence="4" id="KW-1185">Reference proteome</keyword>
<dbReference type="RefSeq" id="WP_005488342.1">
    <property type="nucleotide sequence ID" value="NZ_CAUI01000010.1"/>
</dbReference>
<feature type="transmembrane region" description="Helical" evidence="1">
    <location>
        <begin position="470"/>
        <end position="491"/>
    </location>
</feature>
<feature type="transmembrane region" description="Helical" evidence="1">
    <location>
        <begin position="168"/>
        <end position="186"/>
    </location>
</feature>
<dbReference type="STRING" id="1293054.HSACCH_00999"/>
<feature type="transmembrane region" description="Helical" evidence="1">
    <location>
        <begin position="325"/>
        <end position="344"/>
    </location>
</feature>
<organism evidence="3 4">
    <name type="scientific">Halanaerobium saccharolyticum subsp. saccharolyticum DSM 6643</name>
    <dbReference type="NCBI Taxonomy" id="1293054"/>
    <lineage>
        <taxon>Bacteria</taxon>
        <taxon>Bacillati</taxon>
        <taxon>Bacillota</taxon>
        <taxon>Clostridia</taxon>
        <taxon>Halanaerobiales</taxon>
        <taxon>Halanaerobiaceae</taxon>
        <taxon>Halanaerobium</taxon>
    </lineage>
</organism>
<comment type="caution">
    <text evidence="3">The sequence shown here is derived from an EMBL/GenBank/DDBJ whole genome shotgun (WGS) entry which is preliminary data.</text>
</comment>
<feature type="domain" description="DUF112" evidence="2">
    <location>
        <begin position="18"/>
        <end position="440"/>
    </location>
</feature>
<name>M5E073_9FIRM</name>
<reference evidence="4" key="1">
    <citation type="journal article" date="2013" name="Genome Announc.">
        <title>Genome Sequence of Halanaerobium saccharolyticum subsp. saccharolyticum Strain DSM 6643T, a Halophilic Hydrogen-Producing Bacterium.</title>
        <authorList>
            <person name="Kivisto A."/>
            <person name="Larjo A."/>
            <person name="Ciranna A."/>
            <person name="Santala V."/>
            <person name="Roos C."/>
            <person name="Karp M."/>
        </authorList>
    </citation>
    <scope>NUCLEOTIDE SEQUENCE [LARGE SCALE GENOMIC DNA]</scope>
    <source>
        <strain evidence="4">DSM 6643</strain>
    </source>
</reference>
<feature type="transmembrane region" description="Helical" evidence="1">
    <location>
        <begin position="59"/>
        <end position="80"/>
    </location>
</feature>
<dbReference type="Proteomes" id="UP000012063">
    <property type="component" value="Unassembled WGS sequence"/>
</dbReference>
<evidence type="ECO:0000313" key="4">
    <source>
        <dbReference type="Proteomes" id="UP000012063"/>
    </source>
</evidence>
<dbReference type="OrthoDB" id="9781349at2"/>
<dbReference type="PANTHER" id="PTHR35342">
    <property type="entry name" value="TRICARBOXYLIC TRANSPORT PROTEIN"/>
    <property type="match status" value="1"/>
</dbReference>
<dbReference type="AlphaFoldDB" id="M5E073"/>
<keyword evidence="1" id="KW-0812">Transmembrane</keyword>
<dbReference type="eggNOG" id="COG3333">
    <property type="taxonomic scope" value="Bacteria"/>
</dbReference>
<proteinExistence type="predicted"/>
<feature type="transmembrane region" description="Helical" evidence="1">
    <location>
        <begin position="144"/>
        <end position="161"/>
    </location>
</feature>
<feature type="transmembrane region" description="Helical" evidence="1">
    <location>
        <begin position="385"/>
        <end position="404"/>
    </location>
</feature>
<evidence type="ECO:0000256" key="1">
    <source>
        <dbReference type="SAM" id="Phobius"/>
    </source>
</evidence>
<protein>
    <submittedName>
        <fullName evidence="3">Tricarboxylate transport membrane protein TctA</fullName>
    </submittedName>
</protein>